<organism evidence="1">
    <name type="scientific">Anguilla anguilla</name>
    <name type="common">European freshwater eel</name>
    <name type="synonym">Muraena anguilla</name>
    <dbReference type="NCBI Taxonomy" id="7936"/>
    <lineage>
        <taxon>Eukaryota</taxon>
        <taxon>Metazoa</taxon>
        <taxon>Chordata</taxon>
        <taxon>Craniata</taxon>
        <taxon>Vertebrata</taxon>
        <taxon>Euteleostomi</taxon>
        <taxon>Actinopterygii</taxon>
        <taxon>Neopterygii</taxon>
        <taxon>Teleostei</taxon>
        <taxon>Anguilliformes</taxon>
        <taxon>Anguillidae</taxon>
        <taxon>Anguilla</taxon>
    </lineage>
</organism>
<dbReference type="EMBL" id="GBXM01009206">
    <property type="protein sequence ID" value="JAH99371.1"/>
    <property type="molecule type" value="Transcribed_RNA"/>
</dbReference>
<proteinExistence type="predicted"/>
<name>A0A0E9XAB3_ANGAN</name>
<reference evidence="1" key="2">
    <citation type="journal article" date="2015" name="Fish Shellfish Immunol.">
        <title>Early steps in the European eel (Anguilla anguilla)-Vibrio vulnificus interaction in the gills: Role of the RtxA13 toxin.</title>
        <authorList>
            <person name="Callol A."/>
            <person name="Pajuelo D."/>
            <person name="Ebbesson L."/>
            <person name="Teles M."/>
            <person name="MacKenzie S."/>
            <person name="Amaro C."/>
        </authorList>
    </citation>
    <scope>NUCLEOTIDE SEQUENCE</scope>
</reference>
<reference evidence="1" key="1">
    <citation type="submission" date="2014-11" db="EMBL/GenBank/DDBJ databases">
        <authorList>
            <person name="Amaro Gonzalez C."/>
        </authorList>
    </citation>
    <scope>NUCLEOTIDE SEQUENCE</scope>
</reference>
<accession>A0A0E9XAB3</accession>
<dbReference type="AlphaFoldDB" id="A0A0E9XAB3"/>
<sequence length="18" mass="2175">MPRDTTLPQPCKMMQRLK</sequence>
<protein>
    <submittedName>
        <fullName evidence="1">Uncharacterized protein</fullName>
    </submittedName>
</protein>
<evidence type="ECO:0000313" key="1">
    <source>
        <dbReference type="EMBL" id="JAH99371.1"/>
    </source>
</evidence>